<evidence type="ECO:0000259" key="3">
    <source>
        <dbReference type="PROSITE" id="PS50835"/>
    </source>
</evidence>
<evidence type="ECO:0000259" key="4">
    <source>
        <dbReference type="PROSITE" id="PS50853"/>
    </source>
</evidence>
<feature type="domain" description="Fibronectin type-III" evidence="4">
    <location>
        <begin position="649"/>
        <end position="742"/>
    </location>
</feature>
<feature type="domain" description="Fibronectin type-III" evidence="4">
    <location>
        <begin position="1"/>
        <end position="60"/>
    </location>
</feature>
<dbReference type="InterPro" id="IPR007110">
    <property type="entry name" value="Ig-like_dom"/>
</dbReference>
<feature type="domain" description="Ig-like" evidence="3">
    <location>
        <begin position="350"/>
        <end position="443"/>
    </location>
</feature>
<name>A0A8B9NCH9_9AVES</name>
<dbReference type="InterPro" id="IPR036116">
    <property type="entry name" value="FN3_sf"/>
</dbReference>
<feature type="domain" description="Fibronectin type-III" evidence="4">
    <location>
        <begin position="452"/>
        <end position="524"/>
    </location>
</feature>
<dbReference type="InterPro" id="IPR003598">
    <property type="entry name" value="Ig_sub2"/>
</dbReference>
<dbReference type="Ensembl" id="ENSANIT00000021151.1">
    <property type="protein sequence ID" value="ENSANIP00000020471.1"/>
    <property type="gene ID" value="ENSANIG00000013927.1"/>
</dbReference>
<feature type="domain" description="Fibronectin type-III" evidence="4">
    <location>
        <begin position="160"/>
        <end position="255"/>
    </location>
</feature>
<feature type="domain" description="Ig-like" evidence="3">
    <location>
        <begin position="64"/>
        <end position="149"/>
    </location>
</feature>
<dbReference type="FunFam" id="2.60.40.10:FF:000003">
    <property type="entry name" value="Titin isoform E"/>
    <property type="match status" value="2"/>
</dbReference>
<proteinExistence type="predicted"/>
<protein>
    <recommendedName>
        <fullName evidence="7">Titin</fullName>
    </recommendedName>
</protein>
<dbReference type="FunFam" id="2.60.40.10:FF:000112">
    <property type="entry name" value="Titin a"/>
    <property type="match status" value="1"/>
</dbReference>
<reference evidence="5" key="2">
    <citation type="submission" date="2025-09" db="UniProtKB">
        <authorList>
            <consortium name="Ensembl"/>
        </authorList>
    </citation>
    <scope>IDENTIFICATION</scope>
</reference>
<sequence length="760" mass="84551">MCKADLEAWQKVNAETVLATKYTVVDLEAGEHYKFRVSAVNGAGKGESCEVPASIQTVDRLSAPEIDIDANFKQTHIVRAGASIRLFIAFSGRPVPTAVWSKADANLSLRADIQTTDSFSTLTVEECNRNDAGKYVFTVENNSGSKSITFTVKVLDTPGPPGPITFKDVTRGSITLMWDAPVLDGGSRIHHYIVEKREASRRSWQVVSSKCIRQIFKVTDLAEGVPYYYRVSAENEYGVGEPCELTEPVVATEEPAPPKRLDIVDTTKSSVVLAWLKPDHDGGSRVTGYLLEMKQKGSESWIEAGQTKQLTFTVEGLVENTEYEFRVKAKNDAGYSEPREAFSSVIIKEPQIEPTADLSEISRQLITCKAGSTFTIDIPISGRPAPKVTWKLEEMRLKETERVTIKTTKDRTTLTVKDSMRGDSGKYYLTLENTAGVKTFTVTVVVIGRPGPVTGPIEISSVSAESCVLTWKEPEDDGGSDITNYIVEKRESGTTAWQLVNSSVKRTQIKVTHLTKYQEYSFRVIPPSPPSRPEVYSVSATAMAIRWEEPYHDGGSKVIGYWVEKKERNTILWVKENKVPCCECNYKVTGLVEGLEYQFRTYALNAAGVSKASEASRPVVAQNPVVKHFSLAANNNTYFHLYPDSPGPCAGKITVSRVTEEKCTLAWNMPEEDGGAQITHYIVERRETSRLHWVIVEAECQTLSHVVTKLIKNNEYIFRVRAVNKYGPGVPLETEPVIARNAFSECHYFHSASEFVDYFS</sequence>
<dbReference type="InterPro" id="IPR013098">
    <property type="entry name" value="Ig_I-set"/>
</dbReference>
<dbReference type="InterPro" id="IPR003961">
    <property type="entry name" value="FN3_dom"/>
</dbReference>
<dbReference type="PANTHER" id="PTHR14340:SF13">
    <property type="entry name" value="TITIN"/>
    <property type="match status" value="1"/>
</dbReference>
<keyword evidence="1" id="KW-0677">Repeat</keyword>
<evidence type="ECO:0000256" key="2">
    <source>
        <dbReference type="ARBA" id="ARBA00023319"/>
    </source>
</evidence>
<dbReference type="InterPro" id="IPR036179">
    <property type="entry name" value="Ig-like_dom_sf"/>
</dbReference>
<feature type="domain" description="Fibronectin type-III" evidence="4">
    <location>
        <begin position="529"/>
        <end position="624"/>
    </location>
</feature>
<dbReference type="SMART" id="SM00408">
    <property type="entry name" value="IGc2"/>
    <property type="match status" value="2"/>
</dbReference>
<dbReference type="Pfam" id="PF00041">
    <property type="entry name" value="fn3"/>
    <property type="match status" value="6"/>
</dbReference>
<evidence type="ECO:0008006" key="7">
    <source>
        <dbReference type="Google" id="ProtNLM"/>
    </source>
</evidence>
<evidence type="ECO:0000313" key="5">
    <source>
        <dbReference type="Ensembl" id="ENSANIP00000020471.1"/>
    </source>
</evidence>
<dbReference type="SMART" id="SM00409">
    <property type="entry name" value="IG"/>
    <property type="match status" value="2"/>
</dbReference>
<reference evidence="5" key="1">
    <citation type="submission" date="2025-08" db="UniProtKB">
        <authorList>
            <consortium name="Ensembl"/>
        </authorList>
    </citation>
    <scope>IDENTIFICATION</scope>
</reference>
<dbReference type="PROSITE" id="PS50853">
    <property type="entry name" value="FN3"/>
    <property type="match status" value="6"/>
</dbReference>
<dbReference type="SUPFAM" id="SSF48726">
    <property type="entry name" value="Immunoglobulin"/>
    <property type="match status" value="2"/>
</dbReference>
<evidence type="ECO:0000256" key="1">
    <source>
        <dbReference type="ARBA" id="ARBA00022737"/>
    </source>
</evidence>
<dbReference type="FunFam" id="2.60.40.10:FF:000002">
    <property type="entry name" value="Titin a"/>
    <property type="match status" value="2"/>
</dbReference>
<dbReference type="GO" id="GO:0048738">
    <property type="term" value="P:cardiac muscle tissue development"/>
    <property type="evidence" value="ECO:0007669"/>
    <property type="project" value="TreeGrafter"/>
</dbReference>
<dbReference type="InterPro" id="IPR003599">
    <property type="entry name" value="Ig_sub"/>
</dbReference>
<dbReference type="AlphaFoldDB" id="A0A8B9NCH9"/>
<feature type="domain" description="Fibronectin type-III" evidence="4">
    <location>
        <begin position="257"/>
        <end position="350"/>
    </location>
</feature>
<dbReference type="Proteomes" id="UP000694541">
    <property type="component" value="Unplaced"/>
</dbReference>
<keyword evidence="2" id="KW-0393">Immunoglobulin domain</keyword>
<dbReference type="FunFam" id="2.60.40.10:FF:000034">
    <property type="entry name" value="Titin isoform A"/>
    <property type="match status" value="1"/>
</dbReference>
<dbReference type="CDD" id="cd05748">
    <property type="entry name" value="Ig_Titin_like"/>
    <property type="match status" value="2"/>
</dbReference>
<dbReference type="FunFam" id="2.60.40.10:FF:000012">
    <property type="entry name" value="titin isoform X1"/>
    <property type="match status" value="1"/>
</dbReference>
<dbReference type="GO" id="GO:0008307">
    <property type="term" value="F:structural constituent of muscle"/>
    <property type="evidence" value="ECO:0007669"/>
    <property type="project" value="TreeGrafter"/>
</dbReference>
<dbReference type="GO" id="GO:0045214">
    <property type="term" value="P:sarcomere organization"/>
    <property type="evidence" value="ECO:0007669"/>
    <property type="project" value="TreeGrafter"/>
</dbReference>
<keyword evidence="6" id="KW-1185">Reference proteome</keyword>
<dbReference type="CDD" id="cd00063">
    <property type="entry name" value="FN3"/>
    <property type="match status" value="6"/>
</dbReference>
<organism evidence="5 6">
    <name type="scientific">Accipiter nisus</name>
    <name type="common">Eurasian sparrowhawk</name>
    <dbReference type="NCBI Taxonomy" id="211598"/>
    <lineage>
        <taxon>Eukaryota</taxon>
        <taxon>Metazoa</taxon>
        <taxon>Chordata</taxon>
        <taxon>Craniata</taxon>
        <taxon>Vertebrata</taxon>
        <taxon>Euteleostomi</taxon>
        <taxon>Archelosauria</taxon>
        <taxon>Archosauria</taxon>
        <taxon>Dinosauria</taxon>
        <taxon>Saurischia</taxon>
        <taxon>Theropoda</taxon>
        <taxon>Coelurosauria</taxon>
        <taxon>Aves</taxon>
        <taxon>Neognathae</taxon>
        <taxon>Neoaves</taxon>
        <taxon>Telluraves</taxon>
        <taxon>Accipitrimorphae</taxon>
        <taxon>Accipitriformes</taxon>
        <taxon>Accipitridae</taxon>
        <taxon>Accipitrinae</taxon>
        <taxon>Accipiter</taxon>
    </lineage>
</organism>
<dbReference type="SMART" id="SM00060">
    <property type="entry name" value="FN3"/>
    <property type="match status" value="6"/>
</dbReference>
<dbReference type="InterPro" id="IPR013783">
    <property type="entry name" value="Ig-like_fold"/>
</dbReference>
<dbReference type="Gene3D" id="2.60.40.10">
    <property type="entry name" value="Immunoglobulins"/>
    <property type="match status" value="8"/>
</dbReference>
<dbReference type="GO" id="GO:0031430">
    <property type="term" value="C:M band"/>
    <property type="evidence" value="ECO:0007669"/>
    <property type="project" value="TreeGrafter"/>
</dbReference>
<evidence type="ECO:0000313" key="6">
    <source>
        <dbReference type="Proteomes" id="UP000694541"/>
    </source>
</evidence>
<accession>A0A8B9NCH9</accession>
<dbReference type="PANTHER" id="PTHR14340">
    <property type="entry name" value="MICROFIBRIL-ASSOCIATED GLYCOPROTEIN 3"/>
    <property type="match status" value="1"/>
</dbReference>
<dbReference type="SUPFAM" id="SSF49265">
    <property type="entry name" value="Fibronectin type III"/>
    <property type="match status" value="4"/>
</dbReference>
<dbReference type="Pfam" id="PF07679">
    <property type="entry name" value="I-set"/>
    <property type="match status" value="2"/>
</dbReference>
<dbReference type="PROSITE" id="PS50835">
    <property type="entry name" value="IG_LIKE"/>
    <property type="match status" value="2"/>
</dbReference>
<dbReference type="PRINTS" id="PR00014">
    <property type="entry name" value="FNTYPEIII"/>
</dbReference>